<evidence type="ECO:0000256" key="12">
    <source>
        <dbReference type="SAM" id="MobiDB-lite"/>
    </source>
</evidence>
<evidence type="ECO:0000256" key="10">
    <source>
        <dbReference type="ARBA" id="ARBA00038409"/>
    </source>
</evidence>
<evidence type="ECO:0000256" key="4">
    <source>
        <dbReference type="ARBA" id="ARBA00022771"/>
    </source>
</evidence>
<evidence type="ECO:0000313" key="14">
    <source>
        <dbReference type="Proteomes" id="UP001318040"/>
    </source>
</evidence>
<dbReference type="GO" id="GO:0000981">
    <property type="term" value="F:DNA-binding transcription factor activity, RNA polymerase II-specific"/>
    <property type="evidence" value="ECO:0007669"/>
    <property type="project" value="TreeGrafter"/>
</dbReference>
<evidence type="ECO:0000313" key="15">
    <source>
        <dbReference type="RefSeq" id="XP_032821589.1"/>
    </source>
</evidence>
<sequence>MQIHMNHTRFICNANRSIEPEKSEQTTTTTTTTTPSAASATADGKTPQSNPTANSQAQDAQASPLALLAATCSRIETPPSEAQAAQAQGQQVQVQPGALRIVAGPGQTLLHALELTQLAATPNGWQIIASPTSAGTAPASSSSAVAASGSTTDVQASSGVVQVASGQSGTESMLKIGPSGQLVAVAQQQSQQQAQQQPQFVQYQVLPQLQTIDGQQIQIMQQDSQIQLVPVSQTQTQSTQGGSGQQPVQIRPAGTSSAGGTATTATFPVQIQGQIGHGSQQMQLINLPVGGSNNLTFTLPLSLGGGPAQNVTVVTGAASEQQAGGDAGVSSSAATSAEGGSSSAIYTTASGTSPHVTISSIDCVTPISTASQGQQQVQLQNQYHLQQPFQQQQVQMVSGLSPQMLQAALQAASLSAQSQDQGQQPSTFLIRTPTILPSGQIGWQTIQVQNIQGLPISGGGGQAIALAPVQATAQTGAGTAPQQKFVQTVVPIGGATTTTGTSQALVNSLGTVGIQLQGTQVSTATGQTLTAQDSGYPKWQLSSQPVTISGGQGGTSIFALDASQLGQLALADESGGGGVSGDAVEGEGKRLRRVPCMCPNCRDSEGKVTGEAGQKKQHICHITGCSKVYGKTSHLRAHLRWHSGERPFVCTWLHCGKRFTRSDELQRHKRTHTGEKKFICSECSKRFMRSDHLSKHMKTHSAKRVGISGDADLDPEAKGDTEVEGDDGTRPTTVGDILAAAGLVTLTTVPAELMIATSVATTPESSHDPTNGGGMSGTDG</sequence>
<name>A0AAJ7TPD4_PETMA</name>
<evidence type="ECO:0000256" key="1">
    <source>
        <dbReference type="ARBA" id="ARBA00004123"/>
    </source>
</evidence>
<dbReference type="InterPro" id="IPR013087">
    <property type="entry name" value="Znf_C2H2_type"/>
</dbReference>
<keyword evidence="4 11" id="KW-0863">Zinc-finger</keyword>
<feature type="region of interest" description="Disordered" evidence="12">
    <location>
        <begin position="695"/>
        <end position="733"/>
    </location>
</feature>
<keyword evidence="9" id="KW-0539">Nucleus</keyword>
<feature type="domain" description="C2H2-type" evidence="13">
    <location>
        <begin position="678"/>
        <end position="705"/>
    </location>
</feature>
<feature type="compositionally biased region" description="Polar residues" evidence="12">
    <location>
        <begin position="46"/>
        <end position="61"/>
    </location>
</feature>
<dbReference type="SUPFAM" id="SSF57667">
    <property type="entry name" value="beta-beta-alpha zinc fingers"/>
    <property type="match status" value="2"/>
</dbReference>
<organism evidence="14 15">
    <name type="scientific">Petromyzon marinus</name>
    <name type="common">Sea lamprey</name>
    <dbReference type="NCBI Taxonomy" id="7757"/>
    <lineage>
        <taxon>Eukaryota</taxon>
        <taxon>Metazoa</taxon>
        <taxon>Chordata</taxon>
        <taxon>Craniata</taxon>
        <taxon>Vertebrata</taxon>
        <taxon>Cyclostomata</taxon>
        <taxon>Hyperoartia</taxon>
        <taxon>Petromyzontiformes</taxon>
        <taxon>Petromyzontidae</taxon>
        <taxon>Petromyzon</taxon>
    </lineage>
</organism>
<dbReference type="FunFam" id="3.30.160.60:FF:000026">
    <property type="entry name" value="Transcription factor Sp3"/>
    <property type="match status" value="1"/>
</dbReference>
<dbReference type="GO" id="GO:0005634">
    <property type="term" value="C:nucleus"/>
    <property type="evidence" value="ECO:0007669"/>
    <property type="project" value="UniProtKB-SubCell"/>
</dbReference>
<reference evidence="15" key="1">
    <citation type="submission" date="2025-08" db="UniProtKB">
        <authorList>
            <consortium name="RefSeq"/>
        </authorList>
    </citation>
    <scope>IDENTIFICATION</scope>
    <source>
        <tissue evidence="15">Sperm</tissue>
    </source>
</reference>
<dbReference type="RefSeq" id="XP_032821589.1">
    <property type="nucleotide sequence ID" value="XM_032965698.1"/>
</dbReference>
<dbReference type="PANTHER" id="PTHR23235">
    <property type="entry name" value="KRUEPPEL-LIKE TRANSCRIPTION FACTOR"/>
    <property type="match status" value="1"/>
</dbReference>
<dbReference type="FunFam" id="3.30.160.60:FF:000014">
    <property type="entry name" value="Transcription factor Sp3"/>
    <property type="match status" value="1"/>
</dbReference>
<feature type="compositionally biased region" description="Gly residues" evidence="12">
    <location>
        <begin position="771"/>
        <end position="780"/>
    </location>
</feature>
<evidence type="ECO:0000256" key="9">
    <source>
        <dbReference type="ARBA" id="ARBA00023242"/>
    </source>
</evidence>
<dbReference type="KEGG" id="pmrn:116948713"/>
<evidence type="ECO:0000256" key="11">
    <source>
        <dbReference type="PROSITE-ProRule" id="PRU00042"/>
    </source>
</evidence>
<dbReference type="GeneID" id="116948713"/>
<comment type="similarity">
    <text evidence="10">Belongs to the Sp1 C2H2-type zinc-finger protein family.</text>
</comment>
<accession>A0AAJ7TPD4</accession>
<proteinExistence type="inferred from homology"/>
<dbReference type="Pfam" id="PF00096">
    <property type="entry name" value="zf-C2H2"/>
    <property type="match status" value="2"/>
</dbReference>
<evidence type="ECO:0000259" key="13">
    <source>
        <dbReference type="PROSITE" id="PS50157"/>
    </source>
</evidence>
<evidence type="ECO:0000256" key="7">
    <source>
        <dbReference type="ARBA" id="ARBA00023125"/>
    </source>
</evidence>
<dbReference type="PROSITE" id="PS50157">
    <property type="entry name" value="ZINC_FINGER_C2H2_2"/>
    <property type="match status" value="3"/>
</dbReference>
<dbReference type="AlphaFoldDB" id="A0AAJ7TPD4"/>
<keyword evidence="2" id="KW-0479">Metal-binding</keyword>
<dbReference type="SMART" id="SM00355">
    <property type="entry name" value="ZnF_C2H2"/>
    <property type="match status" value="3"/>
</dbReference>
<keyword evidence="5" id="KW-0862">Zinc</keyword>
<evidence type="ECO:0000256" key="8">
    <source>
        <dbReference type="ARBA" id="ARBA00023163"/>
    </source>
</evidence>
<dbReference type="GO" id="GO:0000978">
    <property type="term" value="F:RNA polymerase II cis-regulatory region sequence-specific DNA binding"/>
    <property type="evidence" value="ECO:0007669"/>
    <property type="project" value="TreeGrafter"/>
</dbReference>
<evidence type="ECO:0000256" key="3">
    <source>
        <dbReference type="ARBA" id="ARBA00022737"/>
    </source>
</evidence>
<keyword evidence="3" id="KW-0677">Repeat</keyword>
<dbReference type="InterPro" id="IPR036236">
    <property type="entry name" value="Znf_C2H2_sf"/>
</dbReference>
<feature type="domain" description="C2H2-type" evidence="13">
    <location>
        <begin position="618"/>
        <end position="647"/>
    </location>
</feature>
<dbReference type="Proteomes" id="UP001318040">
    <property type="component" value="Chromosome 34"/>
</dbReference>
<dbReference type="PANTHER" id="PTHR23235:SF16">
    <property type="entry name" value="TRANSCRIPTION FACTOR SP1"/>
    <property type="match status" value="1"/>
</dbReference>
<comment type="subcellular location">
    <subcellularLocation>
        <location evidence="1">Nucleus</location>
    </subcellularLocation>
</comment>
<feature type="region of interest" description="Disordered" evidence="12">
    <location>
        <begin position="232"/>
        <end position="262"/>
    </location>
</feature>
<evidence type="ECO:0000256" key="2">
    <source>
        <dbReference type="ARBA" id="ARBA00022723"/>
    </source>
</evidence>
<keyword evidence="14" id="KW-1185">Reference proteome</keyword>
<keyword evidence="7" id="KW-0238">DNA-binding</keyword>
<dbReference type="PROSITE" id="PS00028">
    <property type="entry name" value="ZINC_FINGER_C2H2_1"/>
    <property type="match status" value="3"/>
</dbReference>
<feature type="domain" description="C2H2-type" evidence="13">
    <location>
        <begin position="648"/>
        <end position="677"/>
    </location>
</feature>
<gene>
    <name evidence="15" type="primary">LOC116948713</name>
</gene>
<feature type="region of interest" description="Disordered" evidence="12">
    <location>
        <begin position="758"/>
        <end position="780"/>
    </location>
</feature>
<dbReference type="Gene3D" id="3.30.160.60">
    <property type="entry name" value="Classic Zinc Finger"/>
    <property type="match status" value="3"/>
</dbReference>
<feature type="compositionally biased region" description="Low complexity" evidence="12">
    <location>
        <begin position="26"/>
        <end position="42"/>
    </location>
</feature>
<keyword evidence="8" id="KW-0804">Transcription</keyword>
<protein>
    <submittedName>
        <fullName evidence="15">Transcription factor Sp4-like isoform X1</fullName>
    </submittedName>
</protein>
<evidence type="ECO:0000256" key="6">
    <source>
        <dbReference type="ARBA" id="ARBA00023015"/>
    </source>
</evidence>
<evidence type="ECO:0000256" key="5">
    <source>
        <dbReference type="ARBA" id="ARBA00022833"/>
    </source>
</evidence>
<feature type="region of interest" description="Disordered" evidence="12">
    <location>
        <begin position="1"/>
        <end position="62"/>
    </location>
</feature>
<dbReference type="GO" id="GO:0008270">
    <property type="term" value="F:zinc ion binding"/>
    <property type="evidence" value="ECO:0007669"/>
    <property type="project" value="UniProtKB-KW"/>
</dbReference>
<keyword evidence="6" id="KW-0805">Transcription regulation</keyword>